<comment type="caution">
    <text evidence="2">The sequence shown here is derived from an EMBL/GenBank/DDBJ whole genome shotgun (WGS) entry which is preliminary data.</text>
</comment>
<reference evidence="2 3" key="1">
    <citation type="submission" date="2015-07" db="EMBL/GenBank/DDBJ databases">
        <title>High-quality genome of monoxenous trypanosomatid Leptomonas pyrrhocoris.</title>
        <authorList>
            <person name="Flegontov P."/>
            <person name="Butenko A."/>
            <person name="Firsov S."/>
            <person name="Vlcek C."/>
            <person name="Logacheva M.D."/>
            <person name="Field M."/>
            <person name="Filatov D."/>
            <person name="Flegontova O."/>
            <person name="Gerasimov E."/>
            <person name="Jackson A.P."/>
            <person name="Kelly S."/>
            <person name="Opperdoes F."/>
            <person name="O'Reilly A."/>
            <person name="Votypka J."/>
            <person name="Yurchenko V."/>
            <person name="Lukes J."/>
        </authorList>
    </citation>
    <scope>NUCLEOTIDE SEQUENCE [LARGE SCALE GENOMIC DNA]</scope>
    <source>
        <strain evidence="2">H10</strain>
    </source>
</reference>
<proteinExistence type="predicted"/>
<name>A0A0M9FUM2_LEPPY</name>
<organism evidence="2 3">
    <name type="scientific">Leptomonas pyrrhocoris</name>
    <name type="common">Firebug parasite</name>
    <dbReference type="NCBI Taxonomy" id="157538"/>
    <lineage>
        <taxon>Eukaryota</taxon>
        <taxon>Discoba</taxon>
        <taxon>Euglenozoa</taxon>
        <taxon>Kinetoplastea</taxon>
        <taxon>Metakinetoplastina</taxon>
        <taxon>Trypanosomatida</taxon>
        <taxon>Trypanosomatidae</taxon>
        <taxon>Leishmaniinae</taxon>
        <taxon>Leptomonas</taxon>
    </lineage>
</organism>
<dbReference type="PANTHER" id="PTHR10826">
    <property type="entry name" value="COMPLEMENT COMPONENT 1"/>
    <property type="match status" value="1"/>
</dbReference>
<dbReference type="GeneID" id="26908033"/>
<feature type="compositionally biased region" description="Polar residues" evidence="1">
    <location>
        <begin position="358"/>
        <end position="368"/>
    </location>
</feature>
<evidence type="ECO:0000313" key="3">
    <source>
        <dbReference type="Proteomes" id="UP000037923"/>
    </source>
</evidence>
<protein>
    <submittedName>
        <fullName evidence="2">Uncharacterized protein</fullName>
    </submittedName>
</protein>
<dbReference type="SUPFAM" id="SSF54529">
    <property type="entry name" value="Mitochondrial glycoprotein MAM33-like"/>
    <property type="match status" value="1"/>
</dbReference>
<dbReference type="PANTHER" id="PTHR10826:SF8">
    <property type="entry name" value="MITOCHONDRIAL GLYCOPROTEIN"/>
    <property type="match status" value="1"/>
</dbReference>
<gene>
    <name evidence="2" type="ORF">ABB37_07748</name>
</gene>
<dbReference type="OMA" id="EGRCMFL"/>
<feature type="region of interest" description="Disordered" evidence="1">
    <location>
        <begin position="331"/>
        <end position="368"/>
    </location>
</feature>
<feature type="compositionally biased region" description="Low complexity" evidence="1">
    <location>
        <begin position="129"/>
        <end position="139"/>
    </location>
</feature>
<dbReference type="InterPro" id="IPR036561">
    <property type="entry name" value="MAM33_sf"/>
</dbReference>
<dbReference type="GO" id="GO:0005759">
    <property type="term" value="C:mitochondrial matrix"/>
    <property type="evidence" value="ECO:0007669"/>
    <property type="project" value="InterPro"/>
</dbReference>
<dbReference type="Gene3D" id="3.10.280.10">
    <property type="entry name" value="Mitochondrial glycoprotein"/>
    <property type="match status" value="1"/>
</dbReference>
<dbReference type="Proteomes" id="UP000037923">
    <property type="component" value="Unassembled WGS sequence"/>
</dbReference>
<dbReference type="Pfam" id="PF02330">
    <property type="entry name" value="MAM33"/>
    <property type="match status" value="1"/>
</dbReference>
<sequence>MRPFANSSCSVARSAAAAARTPRALRRCCARRGFSSLSSVLAVVSRLPPGPPHLRRGGLKLPHIHRWTTRTGAPTTHAARCFIAKSPDANNGLHSSGDEEGSLDSAKEGLDSAELLFLDDLAEGDTGNAAAPSASSSSSRTAPQTEPTSASARAALQQRRELFARCTDLHSVVHEEVRAEVARDMKDGVAAVPPLAPAGWRVLHPSGSSYFTMTRVETGYYADGRHGAASTVTDSTPRYQSVRDMMTGRSGAPRRSREKVSAAPQRGTHFLRGNAANAGDGAGRVRYARSDTHITLFAPFRTLDLTLYDPHVDICEWARFDVLMRKTRPATAAESTSTANSRHASSTAASSSSSRASQQQPSVTPLQGQQEIWDEGRCMFLRLACVNSELRIRSVQFVSNTLARALEEHAVFGKGEPLYLELLRRQRRERAVAQADGKTRWHTTVSPLNVFDAPRSSASPAAAAASTLLEDPLLSTAAADGASVLTSQFDRSGEYARTFAYAGPYLTELSKELREALQGYVMLHLGITSEVAEYVCQMQFFLEQEEYIAWLAQWGQLATTLRGAL</sequence>
<dbReference type="OrthoDB" id="278212at2759"/>
<evidence type="ECO:0000256" key="1">
    <source>
        <dbReference type="SAM" id="MobiDB-lite"/>
    </source>
</evidence>
<feature type="region of interest" description="Disordered" evidence="1">
    <location>
        <begin position="126"/>
        <end position="154"/>
    </location>
</feature>
<dbReference type="InterPro" id="IPR003428">
    <property type="entry name" value="MAM33"/>
</dbReference>
<dbReference type="AlphaFoldDB" id="A0A0M9FUM2"/>
<dbReference type="EMBL" id="LGTL01000020">
    <property type="protein sequence ID" value="KPA76420.1"/>
    <property type="molecule type" value="Genomic_DNA"/>
</dbReference>
<keyword evidence="3" id="KW-1185">Reference proteome</keyword>
<dbReference type="RefSeq" id="XP_015654859.1">
    <property type="nucleotide sequence ID" value="XM_015806495.1"/>
</dbReference>
<feature type="compositionally biased region" description="Low complexity" evidence="1">
    <location>
        <begin position="331"/>
        <end position="357"/>
    </location>
</feature>
<dbReference type="VEuPathDB" id="TriTrypDB:LpyrH10_20_0710"/>
<accession>A0A0M9FUM2</accession>
<evidence type="ECO:0000313" key="2">
    <source>
        <dbReference type="EMBL" id="KPA76420.1"/>
    </source>
</evidence>